<keyword evidence="2" id="KW-1185">Reference proteome</keyword>
<evidence type="ECO:0000313" key="2">
    <source>
        <dbReference type="Proteomes" id="UP001055879"/>
    </source>
</evidence>
<dbReference type="Proteomes" id="UP001055879">
    <property type="component" value="Linkage Group LG15"/>
</dbReference>
<gene>
    <name evidence="1" type="ORF">L6452_39995</name>
</gene>
<evidence type="ECO:0000313" key="1">
    <source>
        <dbReference type="EMBL" id="KAI3673865.1"/>
    </source>
</evidence>
<comment type="caution">
    <text evidence="1">The sequence shown here is derived from an EMBL/GenBank/DDBJ whole genome shotgun (WGS) entry which is preliminary data.</text>
</comment>
<reference evidence="1 2" key="2">
    <citation type="journal article" date="2022" name="Mol. Ecol. Resour.">
        <title>The genomes of chicory, endive, great burdock and yacon provide insights into Asteraceae paleo-polyploidization history and plant inulin production.</title>
        <authorList>
            <person name="Fan W."/>
            <person name="Wang S."/>
            <person name="Wang H."/>
            <person name="Wang A."/>
            <person name="Jiang F."/>
            <person name="Liu H."/>
            <person name="Zhao H."/>
            <person name="Xu D."/>
            <person name="Zhang Y."/>
        </authorList>
    </citation>
    <scope>NUCLEOTIDE SEQUENCE [LARGE SCALE GENOMIC DNA]</scope>
    <source>
        <strain evidence="2">cv. Niubang</strain>
    </source>
</reference>
<sequence length="582" mass="65622">MAYSNNENRPKLTHKPYDLIQIVRYLFIGIVIGLIYIGVAGISFYLVIRQFCGNINDVLDAIYFPIVLMTSSGYKDLTPHSDIAILLATFFALLGVVVFGVPMLFGAKILLPTQPKLKAILEILDKDPEVKHWSVIKIRWKVPVGLLAVHMVGGVIFMVSIGKKNFFWALSCVFSTIITVLNDEKCFSTKDRRIFAVIWILFGMTNLSLLLYVFTEAWTERSRWVFAKELRKRNAILAGLQPSKKLEADGNMRKERFLMLKLMERIKARELGMEVNANVRGSRVIDNDEEGLSLEEKLQKYLNIDDLWEICIFFFGYLGLSIVIFYAARDHISGEEKTNSILDTIYFVVVIMTSVGYGDLQPNKGPLALTLATIFAIAGIILFGQLLSIGTTSLGIQQENRPSKDPNTATAKKLIKKQCKRVAIYYLVLIVVGMVIIFSTEDLDFIHALYCISITITSAEDQKEPTDEESKPAEPKADKPKPAEPKADKPKPAKPKAGDKPPFEYYPHDKPKPASDYGHPGVFEIVPSDGTSDEDYQKELQKLLATKLVTEEDIKAIKKNFDRLDVNHTGRLTLRQVMLSKR</sequence>
<dbReference type="EMBL" id="CM042061">
    <property type="protein sequence ID" value="KAI3673865.1"/>
    <property type="molecule type" value="Genomic_DNA"/>
</dbReference>
<accession>A0ACB8XUP5</accession>
<organism evidence="1 2">
    <name type="scientific">Arctium lappa</name>
    <name type="common">Greater burdock</name>
    <name type="synonym">Lappa major</name>
    <dbReference type="NCBI Taxonomy" id="4217"/>
    <lineage>
        <taxon>Eukaryota</taxon>
        <taxon>Viridiplantae</taxon>
        <taxon>Streptophyta</taxon>
        <taxon>Embryophyta</taxon>
        <taxon>Tracheophyta</taxon>
        <taxon>Spermatophyta</taxon>
        <taxon>Magnoliopsida</taxon>
        <taxon>eudicotyledons</taxon>
        <taxon>Gunneridae</taxon>
        <taxon>Pentapetalae</taxon>
        <taxon>asterids</taxon>
        <taxon>campanulids</taxon>
        <taxon>Asterales</taxon>
        <taxon>Asteraceae</taxon>
        <taxon>Carduoideae</taxon>
        <taxon>Cardueae</taxon>
        <taxon>Arctiinae</taxon>
        <taxon>Arctium</taxon>
    </lineage>
</organism>
<reference evidence="2" key="1">
    <citation type="journal article" date="2022" name="Mol. Ecol. Resour.">
        <title>The genomes of chicory, endive, great burdock and yacon provide insights into Asteraceae palaeo-polyploidization history and plant inulin production.</title>
        <authorList>
            <person name="Fan W."/>
            <person name="Wang S."/>
            <person name="Wang H."/>
            <person name="Wang A."/>
            <person name="Jiang F."/>
            <person name="Liu H."/>
            <person name="Zhao H."/>
            <person name="Xu D."/>
            <person name="Zhang Y."/>
        </authorList>
    </citation>
    <scope>NUCLEOTIDE SEQUENCE [LARGE SCALE GENOMIC DNA]</scope>
    <source>
        <strain evidence="2">cv. Niubang</strain>
    </source>
</reference>
<proteinExistence type="predicted"/>
<name>A0ACB8XUP5_ARCLA</name>
<protein>
    <submittedName>
        <fullName evidence="1">Uncharacterized protein</fullName>
    </submittedName>
</protein>